<dbReference type="AlphaFoldDB" id="A0AAQ3TYX2"/>
<keyword evidence="1" id="KW-0812">Transmembrane</keyword>
<name>A0AAQ3TYX2_PASNO</name>
<sequence>MPPHRPETRPSPHTSDTPRATLVACGACGRSPLRRLRGVDPVIHTYDREPFREMGNAFLFSGGSEGIVADGTTPPRPLLLHQVNTVTSLRLPPALPPPLSSDGCRVRLSSGNVLFHSNLGAVRNSTLEMGISYCFACLVAVWYRALLWLMITV</sequence>
<gene>
    <name evidence="2" type="ORF">U9M48_029469</name>
</gene>
<protein>
    <submittedName>
        <fullName evidence="2">Uncharacterized protein</fullName>
    </submittedName>
</protein>
<reference evidence="2 3" key="1">
    <citation type="submission" date="2024-02" db="EMBL/GenBank/DDBJ databases">
        <title>High-quality chromosome-scale genome assembly of Pensacola bahiagrass (Paspalum notatum Flugge var. saurae).</title>
        <authorList>
            <person name="Vega J.M."/>
            <person name="Podio M."/>
            <person name="Orjuela J."/>
            <person name="Siena L.A."/>
            <person name="Pessino S.C."/>
            <person name="Combes M.C."/>
            <person name="Mariac C."/>
            <person name="Albertini E."/>
            <person name="Pupilli F."/>
            <person name="Ortiz J.P.A."/>
            <person name="Leblanc O."/>
        </authorList>
    </citation>
    <scope>NUCLEOTIDE SEQUENCE [LARGE SCALE GENOMIC DNA]</scope>
    <source>
        <strain evidence="2">R1</strain>
        <tissue evidence="2">Leaf</tissue>
    </source>
</reference>
<keyword evidence="1" id="KW-0472">Membrane</keyword>
<dbReference type="EMBL" id="CP144750">
    <property type="protein sequence ID" value="WVZ82178.1"/>
    <property type="molecule type" value="Genomic_DNA"/>
</dbReference>
<evidence type="ECO:0000313" key="2">
    <source>
        <dbReference type="EMBL" id="WVZ82178.1"/>
    </source>
</evidence>
<evidence type="ECO:0000256" key="1">
    <source>
        <dbReference type="SAM" id="Phobius"/>
    </source>
</evidence>
<organism evidence="2 3">
    <name type="scientific">Paspalum notatum var. saurae</name>
    <dbReference type="NCBI Taxonomy" id="547442"/>
    <lineage>
        <taxon>Eukaryota</taxon>
        <taxon>Viridiplantae</taxon>
        <taxon>Streptophyta</taxon>
        <taxon>Embryophyta</taxon>
        <taxon>Tracheophyta</taxon>
        <taxon>Spermatophyta</taxon>
        <taxon>Magnoliopsida</taxon>
        <taxon>Liliopsida</taxon>
        <taxon>Poales</taxon>
        <taxon>Poaceae</taxon>
        <taxon>PACMAD clade</taxon>
        <taxon>Panicoideae</taxon>
        <taxon>Andropogonodae</taxon>
        <taxon>Paspaleae</taxon>
        <taxon>Paspalinae</taxon>
        <taxon>Paspalum</taxon>
    </lineage>
</organism>
<feature type="transmembrane region" description="Helical" evidence="1">
    <location>
        <begin position="131"/>
        <end position="151"/>
    </location>
</feature>
<keyword evidence="1" id="KW-1133">Transmembrane helix</keyword>
<accession>A0AAQ3TYX2</accession>
<evidence type="ECO:0000313" key="3">
    <source>
        <dbReference type="Proteomes" id="UP001341281"/>
    </source>
</evidence>
<dbReference type="Proteomes" id="UP001341281">
    <property type="component" value="Chromosome 06"/>
</dbReference>
<proteinExistence type="predicted"/>
<keyword evidence="3" id="KW-1185">Reference proteome</keyword>